<dbReference type="Pfam" id="PF02841">
    <property type="entry name" value="GBP_C"/>
    <property type="match status" value="1"/>
</dbReference>
<dbReference type="Pfam" id="PF02263">
    <property type="entry name" value="GBP"/>
    <property type="match status" value="1"/>
</dbReference>
<name>A0A6P8IMI9_ACTTE</name>
<dbReference type="GO" id="GO:0005525">
    <property type="term" value="F:GTP binding"/>
    <property type="evidence" value="ECO:0007669"/>
    <property type="project" value="UniProtKB-KW"/>
</dbReference>
<reference evidence="8 9" key="1">
    <citation type="submission" date="2025-04" db="UniProtKB">
        <authorList>
            <consortium name="RefSeq"/>
        </authorList>
    </citation>
    <scope>IDENTIFICATION</scope>
    <source>
        <tissue evidence="8 9">Tentacle</tissue>
    </source>
</reference>
<dbReference type="Gene3D" id="3.40.50.300">
    <property type="entry name" value="P-loop containing nucleotide triphosphate hydrolases"/>
    <property type="match status" value="1"/>
</dbReference>
<dbReference type="PROSITE" id="PS51715">
    <property type="entry name" value="G_GB1_RHD3"/>
    <property type="match status" value="1"/>
</dbReference>
<dbReference type="RefSeq" id="XP_031568056.1">
    <property type="nucleotide sequence ID" value="XM_031712196.1"/>
</dbReference>
<dbReference type="RefSeq" id="XP_031568057.1">
    <property type="nucleotide sequence ID" value="XM_031712197.1"/>
</dbReference>
<accession>A0A6P8IMI9</accession>
<keyword evidence="3" id="KW-0342">GTP-binding</keyword>
<dbReference type="KEGG" id="aten:116302813"/>
<evidence type="ECO:0000313" key="7">
    <source>
        <dbReference type="Proteomes" id="UP000515163"/>
    </source>
</evidence>
<dbReference type="PANTHER" id="PTHR10751">
    <property type="entry name" value="GUANYLATE BINDING PROTEIN"/>
    <property type="match status" value="1"/>
</dbReference>
<dbReference type="SUPFAM" id="SSF48340">
    <property type="entry name" value="Interferon-induced guanylate-binding protein 1 (GBP1), C-terminal domain"/>
    <property type="match status" value="1"/>
</dbReference>
<sequence length="622" mass="71870">MASHSIPLCLPDNCSWNEYTSEYEKRGKSRSTLKVINAALRKLRSIQGHVCVVAIAGPCRKGKSYILSKAFTDKPIFPLGHLMDPETMGLWMYVVQEKFKDANGEEFTVVLIDSEGTDSVLSMKRDDDVIFTLTVLLSNILIYNSSSVPKRSDLEALDHVLKLCQRIQVFSGKMTTPKQAQMVFPSFLWLLRDVILQIPKDCNDVNDYFRKKVFSVGSPEAGDKVQKVADTILKCFPSFEAFALPFPSYDPGVVQNLSAESNRGSVNQKFLDGVEGFKGILKRKLEPKKTPDGKGFLTGEALASMVETYVKTLNTPGAVPSIAGAWEMFIAQKGEELLNIAKTFYYHEIEDDISWRLPCDSSKIREIHAKVLDHVIRSVFGTEAKEIPDEKLQQYISELTAEAEDTESSWLRENTHLTEQNCDTLFKELKETFLTPMKSMWEECDQGIAEKRITSAYEEVMRKFKRVCRGCGELIKNYTMLYEEELDKEMREEIKLVRQMGTKRDEITAYQIMIEEQQYIKQQNEEENERIKSRIRDIDQKMEDLVLQNQEEQHAIFKEMSKRLEEQKDELQSQIRENQVKAKMDMEGIDSMMETLEKHQQELRRVIEERDETIRRLRQQNR</sequence>
<dbReference type="Gene3D" id="1.20.1000.10">
    <property type="entry name" value="Guanylate-binding protein, C-terminal domain"/>
    <property type="match status" value="1"/>
</dbReference>
<evidence type="ECO:0000256" key="3">
    <source>
        <dbReference type="ARBA" id="ARBA00023134"/>
    </source>
</evidence>
<feature type="coiled-coil region" evidence="5">
    <location>
        <begin position="521"/>
        <end position="620"/>
    </location>
</feature>
<dbReference type="Proteomes" id="UP000515163">
    <property type="component" value="Unplaced"/>
</dbReference>
<gene>
    <name evidence="8 9 10 11" type="primary">LOC116302813</name>
</gene>
<dbReference type="InterPro" id="IPR030386">
    <property type="entry name" value="G_GB1_RHD3_dom"/>
</dbReference>
<comment type="similarity">
    <text evidence="4">Belongs to the TRAFAC class dynamin-like GTPase superfamily. GB1/RHD3 GTPase family.</text>
</comment>
<evidence type="ECO:0000259" key="6">
    <source>
        <dbReference type="PROSITE" id="PS51715"/>
    </source>
</evidence>
<dbReference type="InterPro" id="IPR015894">
    <property type="entry name" value="Guanylate-bd_N"/>
</dbReference>
<evidence type="ECO:0000313" key="11">
    <source>
        <dbReference type="RefSeq" id="XP_031568058.1"/>
    </source>
</evidence>
<organism evidence="7 8">
    <name type="scientific">Actinia tenebrosa</name>
    <name type="common">Australian red waratah sea anemone</name>
    <dbReference type="NCBI Taxonomy" id="6105"/>
    <lineage>
        <taxon>Eukaryota</taxon>
        <taxon>Metazoa</taxon>
        <taxon>Cnidaria</taxon>
        <taxon>Anthozoa</taxon>
        <taxon>Hexacorallia</taxon>
        <taxon>Actiniaria</taxon>
        <taxon>Actiniidae</taxon>
        <taxon>Actinia</taxon>
    </lineage>
</organism>
<evidence type="ECO:0000256" key="2">
    <source>
        <dbReference type="ARBA" id="ARBA00022801"/>
    </source>
</evidence>
<dbReference type="InterPro" id="IPR027417">
    <property type="entry name" value="P-loop_NTPase"/>
</dbReference>
<evidence type="ECO:0000256" key="4">
    <source>
        <dbReference type="PROSITE-ProRule" id="PRU01052"/>
    </source>
</evidence>
<keyword evidence="5" id="KW-0175">Coiled coil</keyword>
<evidence type="ECO:0000256" key="5">
    <source>
        <dbReference type="SAM" id="Coils"/>
    </source>
</evidence>
<dbReference type="GO" id="GO:0003924">
    <property type="term" value="F:GTPase activity"/>
    <property type="evidence" value="ECO:0007669"/>
    <property type="project" value="InterPro"/>
</dbReference>
<feature type="domain" description="GB1/RHD3-type G" evidence="6">
    <location>
        <begin position="47"/>
        <end position="193"/>
    </location>
</feature>
<evidence type="ECO:0000256" key="1">
    <source>
        <dbReference type="ARBA" id="ARBA00022741"/>
    </source>
</evidence>
<dbReference type="InterPro" id="IPR003191">
    <property type="entry name" value="Guanylate-bd/ATL_C"/>
</dbReference>
<dbReference type="AlphaFoldDB" id="A0A6P8IMI9"/>
<dbReference type="RefSeq" id="XP_031568054.1">
    <property type="nucleotide sequence ID" value="XM_031712194.1"/>
</dbReference>
<dbReference type="GeneID" id="116302813"/>
<proteinExistence type="inferred from homology"/>
<evidence type="ECO:0000313" key="10">
    <source>
        <dbReference type="RefSeq" id="XP_031568057.1"/>
    </source>
</evidence>
<keyword evidence="2" id="KW-0378">Hydrolase</keyword>
<keyword evidence="7" id="KW-1185">Reference proteome</keyword>
<keyword evidence="1" id="KW-0547">Nucleotide-binding</keyword>
<evidence type="ECO:0000313" key="8">
    <source>
        <dbReference type="RefSeq" id="XP_031568054.1"/>
    </source>
</evidence>
<dbReference type="InterPro" id="IPR036543">
    <property type="entry name" value="Guanylate-bd_C_sf"/>
</dbReference>
<evidence type="ECO:0000313" key="9">
    <source>
        <dbReference type="RefSeq" id="XP_031568056.1"/>
    </source>
</evidence>
<dbReference type="RefSeq" id="XP_031568058.1">
    <property type="nucleotide sequence ID" value="XM_031712198.1"/>
</dbReference>
<dbReference type="SUPFAM" id="SSF52540">
    <property type="entry name" value="P-loop containing nucleoside triphosphate hydrolases"/>
    <property type="match status" value="1"/>
</dbReference>
<dbReference type="OrthoDB" id="5967544at2759"/>
<protein>
    <submittedName>
        <fullName evidence="8 9">Guanylate-binding protein 7-like</fullName>
    </submittedName>
</protein>